<dbReference type="InterPro" id="IPR005062">
    <property type="entry name" value="SAC3/GANP/THP3_conserved"/>
</dbReference>
<name>A0A316V1X7_9BASI</name>
<proteinExistence type="predicted"/>
<feature type="compositionally biased region" description="Low complexity" evidence="1">
    <location>
        <begin position="594"/>
        <end position="628"/>
    </location>
</feature>
<dbReference type="OrthoDB" id="264795at2759"/>
<dbReference type="EMBL" id="KZ819663">
    <property type="protein sequence ID" value="PWN29425.1"/>
    <property type="molecule type" value="Genomic_DNA"/>
</dbReference>
<dbReference type="Proteomes" id="UP000245884">
    <property type="component" value="Unassembled WGS sequence"/>
</dbReference>
<dbReference type="STRING" id="1569628.A0A316V1X7"/>
<feature type="compositionally biased region" description="Basic and acidic residues" evidence="1">
    <location>
        <begin position="1396"/>
        <end position="1414"/>
    </location>
</feature>
<accession>A0A316V1X7</accession>
<feature type="compositionally biased region" description="Polar residues" evidence="1">
    <location>
        <begin position="1"/>
        <end position="10"/>
    </location>
</feature>
<dbReference type="GO" id="GO:0005737">
    <property type="term" value="C:cytoplasm"/>
    <property type="evidence" value="ECO:0007669"/>
    <property type="project" value="TreeGrafter"/>
</dbReference>
<keyword evidence="4" id="KW-1185">Reference proteome</keyword>
<feature type="compositionally biased region" description="Basic and acidic residues" evidence="1">
    <location>
        <begin position="80"/>
        <end position="89"/>
    </location>
</feature>
<dbReference type="PANTHER" id="PTHR12436:SF3">
    <property type="entry name" value="GERMINAL-CENTER ASSOCIATED NUCLEAR PROTEIN"/>
    <property type="match status" value="1"/>
</dbReference>
<dbReference type="PANTHER" id="PTHR12436">
    <property type="entry name" value="80 KDA MCM3-ASSOCIATED PROTEIN"/>
    <property type="match status" value="1"/>
</dbReference>
<dbReference type="Gene3D" id="1.25.40.990">
    <property type="match status" value="1"/>
</dbReference>
<dbReference type="InterPro" id="IPR045107">
    <property type="entry name" value="SAC3/GANP/THP3"/>
</dbReference>
<feature type="compositionally biased region" description="Polar residues" evidence="1">
    <location>
        <begin position="629"/>
        <end position="651"/>
    </location>
</feature>
<feature type="compositionally biased region" description="Pro residues" evidence="1">
    <location>
        <begin position="664"/>
        <end position="683"/>
    </location>
</feature>
<feature type="region of interest" description="Disordered" evidence="1">
    <location>
        <begin position="1"/>
        <end position="89"/>
    </location>
</feature>
<evidence type="ECO:0000313" key="4">
    <source>
        <dbReference type="Proteomes" id="UP000245884"/>
    </source>
</evidence>
<sequence>MSPFAPSSFTPFGAPSQSSEPAQSQEQPRPAAPKLAPPTAAGPPSGSTTPAHHLSSDEGSSSTDEEERRKRFATTPKNNRFLEMKKQRPALREKYIQQGILPDPLKPQQLSDAANFRGSCMDMCPEFEREEREFQGEGDELEVYPGSTKLDPAIAVKIYRRPAAGRELPLPEDVRPPEVLEKTLDYLLYKVVPPQPDSDRLANVQGFVWNRTRAIRQDFIVQGEASPLTIQCHERIARWHILSLHWRGGSVDGQGQLRDSWPADRDPWSQQQELEQLAKTLTSLCEFYDDLRLTSGQEAPSPHEAEFRAYHLILNIFDPEVLRVVELLPEAVFDAPILQSAIKFRAYAQRSNRGGSGRANQLNTDAPMNLFSRFFAEIKLEQVPYLLACMLENQFGPVREGALKALSSNYNKAHRGPTLTFVQRALGADSPEEVAKWAEICDIEVLPAAPGEGGGAALKLHKQKIIDFAKVDLGSFSLTLVEAKRGRRTCQQIVDGDQAAAMTSTSSFAPSQPAQTAARSTLGSTGSAAFDSFDSIATAKLSPFAPSFRPKEPAAQPAFAREPSAKTAAFSLPATSAAPSSAAFDAPAPAPATGGFSFSRPSTSATPAAGTSAGGPSAFASSSAWTSAPQQSQPKALSQPTHGAKPSTPSSDGAAHSSFMDVKPPAPVPRAPAAKCPPRPPPVSTSEASSALQQRLIDEVVSQQSRMIAEQALAAEVKRRRTFARNEALDTLAQRLLTRLVGEGGDESREESTPAKLAADLAREAFSQEWSRRSTLRSRLDRWVARWEMKREEQRQRERFEYVRQRVRERGLIASSSEKEAGSSSWGKRGGMRSVMGAADASMSIDSTNSTYSSSAASNSLRRSLITSLPITRAGSKRPLDEDDEDVTMSDVQQDAQLRASFRRFTSQRHHLWAEGTFFLSIATHIADLAARWRPAAMADWSFTLVSSSSDGEESGAEQWLKHKFGFVDGTREKELPVGKELSVRGEMLELDHDDEEEGEDDVMANRCSPSTGLVIYPLPPALANRKALSTDGMDQAWDLEAHRLQRLSSSASNGPLTGNHFAPYLLVVDWGAAADRRKTLSRLGLTKTTEPWKAIEVVSLGGLTQAGQDDIDSVFARSVVRFVRDFPLLRYPLGTAVGAGQTVTTLDELVATIQRPWDEALVGVQALLARLPAQHASTKAIRGGLVRAAIEAVTTLLAMANHGITALLNNAETLIEEEDESTSGALMLPRLDVESFLARLPRGNTVNEALARLGRELVKDLLDRDDHVGHEADEDGDETMRSQAGPSGGLLMAQALLSQPSSSSFPLTTFLSSLAASRLDLLANHFFLCVREDDDEDEGRSSKARVEIEAQRMADWGKRAVQLLDGRMREALAEAAAQESRDRPATSDAKQVKKLKPESPRREERREGRRDDFAPSGDVAKLRHLIASANSLLSPGSPSASAAEV</sequence>
<dbReference type="GeneID" id="37027243"/>
<evidence type="ECO:0000256" key="1">
    <source>
        <dbReference type="SAM" id="MobiDB-lite"/>
    </source>
</evidence>
<feature type="compositionally biased region" description="Low complexity" evidence="1">
    <location>
        <begin position="14"/>
        <end position="62"/>
    </location>
</feature>
<feature type="region of interest" description="Disordered" evidence="1">
    <location>
        <begin position="594"/>
        <end position="691"/>
    </location>
</feature>
<dbReference type="GO" id="GO:0070390">
    <property type="term" value="C:transcription export complex 2"/>
    <property type="evidence" value="ECO:0007669"/>
    <property type="project" value="TreeGrafter"/>
</dbReference>
<dbReference type="Pfam" id="PF03399">
    <property type="entry name" value="SAC3_GANP"/>
    <property type="match status" value="1"/>
</dbReference>
<protein>
    <recommendedName>
        <fullName evidence="2">SAC3/GANP/THP3 conserved domain-containing protein</fullName>
    </recommendedName>
</protein>
<feature type="region of interest" description="Disordered" evidence="1">
    <location>
        <begin position="1377"/>
        <end position="1419"/>
    </location>
</feature>
<feature type="region of interest" description="Disordered" evidence="1">
    <location>
        <begin position="1268"/>
        <end position="1287"/>
    </location>
</feature>
<reference evidence="3 4" key="1">
    <citation type="journal article" date="2018" name="Mol. Biol. Evol.">
        <title>Broad Genomic Sampling Reveals a Smut Pathogenic Ancestry of the Fungal Clade Ustilaginomycotina.</title>
        <authorList>
            <person name="Kijpornyongpan T."/>
            <person name="Mondo S.J."/>
            <person name="Barry K."/>
            <person name="Sandor L."/>
            <person name="Lee J."/>
            <person name="Lipzen A."/>
            <person name="Pangilinan J."/>
            <person name="LaButti K."/>
            <person name="Hainaut M."/>
            <person name="Henrissat B."/>
            <person name="Grigoriev I.V."/>
            <person name="Spatafora J.W."/>
            <person name="Aime M.C."/>
        </authorList>
    </citation>
    <scope>NUCLEOTIDE SEQUENCE [LARGE SCALE GENOMIC DNA]</scope>
    <source>
        <strain evidence="3 4">MCA 5214</strain>
    </source>
</reference>
<dbReference type="RefSeq" id="XP_025364037.1">
    <property type="nucleotide sequence ID" value="XM_025505420.1"/>
</dbReference>
<feature type="domain" description="SAC3/GANP/THP3 conserved" evidence="2">
    <location>
        <begin position="123"/>
        <end position="445"/>
    </location>
</feature>
<evidence type="ECO:0000259" key="2">
    <source>
        <dbReference type="Pfam" id="PF03399"/>
    </source>
</evidence>
<evidence type="ECO:0000313" key="3">
    <source>
        <dbReference type="EMBL" id="PWN29425.1"/>
    </source>
</evidence>
<gene>
    <name evidence="3" type="ORF">BDZ90DRAFT_230299</name>
</gene>
<organism evidence="3 4">
    <name type="scientific">Jaminaea rosea</name>
    <dbReference type="NCBI Taxonomy" id="1569628"/>
    <lineage>
        <taxon>Eukaryota</taxon>
        <taxon>Fungi</taxon>
        <taxon>Dikarya</taxon>
        <taxon>Basidiomycota</taxon>
        <taxon>Ustilaginomycotina</taxon>
        <taxon>Exobasidiomycetes</taxon>
        <taxon>Microstromatales</taxon>
        <taxon>Microstromatales incertae sedis</taxon>
        <taxon>Jaminaea</taxon>
    </lineage>
</organism>
<dbReference type="GO" id="GO:0006406">
    <property type="term" value="P:mRNA export from nucleus"/>
    <property type="evidence" value="ECO:0007669"/>
    <property type="project" value="TreeGrafter"/>
</dbReference>